<dbReference type="InterPro" id="IPR038226">
    <property type="entry name" value="LMG18311-like_sf"/>
</dbReference>
<gene>
    <name evidence="1" type="ORF">QNH24_11015</name>
</gene>
<proteinExistence type="predicted"/>
<sequence length="107" mass="12260">MAIIYQFSKRIFRDITNEGVVDVDKVTADFIGSVIKVYERKGTIIVHIKDKRVNHASISNTNGQVKEWEIKYAIEQVLESEIKDVLVHVSRTGVIHVCTKEDNTFIK</sequence>
<accession>A0AAX3X0Q8</accession>
<dbReference type="RefSeq" id="WP_283872183.1">
    <property type="nucleotide sequence ID" value="NZ_CP126101.1"/>
</dbReference>
<name>A0AAX3X0Q8_9BACI</name>
<organism evidence="1 2">
    <name type="scientific">Lysinibacillus pakistanensis</name>
    <dbReference type="NCBI Taxonomy" id="759811"/>
    <lineage>
        <taxon>Bacteria</taxon>
        <taxon>Bacillati</taxon>
        <taxon>Bacillota</taxon>
        <taxon>Bacilli</taxon>
        <taxon>Bacillales</taxon>
        <taxon>Bacillaceae</taxon>
        <taxon>Lysinibacillus</taxon>
    </lineage>
</organism>
<dbReference type="EMBL" id="CP126101">
    <property type="protein sequence ID" value="WHY53736.1"/>
    <property type="molecule type" value="Genomic_DNA"/>
</dbReference>
<evidence type="ECO:0000313" key="2">
    <source>
        <dbReference type="Proteomes" id="UP001178322"/>
    </source>
</evidence>
<dbReference type="AlphaFoldDB" id="A0AAX3X0Q8"/>
<dbReference type="Gene3D" id="3.40.1720.10">
    <property type="entry name" value="Streptococcus thermophilus LMG 18311 protein like"/>
    <property type="match status" value="1"/>
</dbReference>
<reference evidence="1" key="1">
    <citation type="submission" date="2023-05" db="EMBL/GenBank/DDBJ databases">
        <title>Comparative genomics of Bacillaceae isolates and their secondary metabolite potential.</title>
        <authorList>
            <person name="Song L."/>
            <person name="Nielsen L.J."/>
            <person name="Mohite O."/>
            <person name="Xu X."/>
            <person name="Weber T."/>
            <person name="Kovacs A.T."/>
        </authorList>
    </citation>
    <scope>NUCLEOTIDE SEQUENCE</scope>
    <source>
        <strain evidence="1">LY1</strain>
    </source>
</reference>
<dbReference type="Proteomes" id="UP001178322">
    <property type="component" value="Chromosome"/>
</dbReference>
<protein>
    <submittedName>
        <fullName evidence="1">Uncharacterized protein</fullName>
    </submittedName>
</protein>
<evidence type="ECO:0000313" key="1">
    <source>
        <dbReference type="EMBL" id="WHY53736.1"/>
    </source>
</evidence>